<evidence type="ECO:0000313" key="3">
    <source>
        <dbReference type="Proteomes" id="UP000273675"/>
    </source>
</evidence>
<evidence type="ECO:0008006" key="4">
    <source>
        <dbReference type="Google" id="ProtNLM"/>
    </source>
</evidence>
<accession>A0A495DCT5</accession>
<dbReference type="AlphaFoldDB" id="A0A495DCT5"/>
<dbReference type="EMBL" id="RBIM01000003">
    <property type="protein sequence ID" value="RKR00073.1"/>
    <property type="molecule type" value="Genomic_DNA"/>
</dbReference>
<gene>
    <name evidence="2" type="ORF">C7435_1271</name>
</gene>
<evidence type="ECO:0000256" key="1">
    <source>
        <dbReference type="SAM" id="Phobius"/>
    </source>
</evidence>
<dbReference type="Proteomes" id="UP000273675">
    <property type="component" value="Unassembled WGS sequence"/>
</dbReference>
<keyword evidence="1" id="KW-0812">Transmembrane</keyword>
<organism evidence="2 3">
    <name type="scientific">Maricaulis maris</name>
    <dbReference type="NCBI Taxonomy" id="74318"/>
    <lineage>
        <taxon>Bacteria</taxon>
        <taxon>Pseudomonadati</taxon>
        <taxon>Pseudomonadota</taxon>
        <taxon>Alphaproteobacteria</taxon>
        <taxon>Maricaulales</taxon>
        <taxon>Maricaulaceae</taxon>
        <taxon>Maricaulis</taxon>
    </lineage>
</organism>
<proteinExistence type="predicted"/>
<protein>
    <recommendedName>
        <fullName evidence="4">Transmembrane protein</fullName>
    </recommendedName>
</protein>
<sequence length="143" mass="15081">MRQLIGHTLAMAVPAALSILTNAEFADRWDGGQGMGPAITVVFGAMAAFVSLVAVAVAMIVHGATLTDTGRERRKQGALACLGSAGMALVWLVVMMSSVDTRGLSLSHGEEEPAFLAATLTGLGLMWAYYFLMTARRKPVPSR</sequence>
<evidence type="ECO:0000313" key="2">
    <source>
        <dbReference type="EMBL" id="RKR00073.1"/>
    </source>
</evidence>
<feature type="transmembrane region" description="Helical" evidence="1">
    <location>
        <begin position="77"/>
        <end position="94"/>
    </location>
</feature>
<keyword evidence="1" id="KW-0472">Membrane</keyword>
<reference evidence="2 3" key="1">
    <citation type="submission" date="2018-10" db="EMBL/GenBank/DDBJ databases">
        <title>Genomic Encyclopedia of Type Strains, Phase IV (KMG-IV): sequencing the most valuable type-strain genomes for metagenomic binning, comparative biology and taxonomic classification.</title>
        <authorList>
            <person name="Goeker M."/>
        </authorList>
    </citation>
    <scope>NUCLEOTIDE SEQUENCE [LARGE SCALE GENOMIC DNA]</scope>
    <source>
        <strain evidence="2 3">DSM 4734</strain>
    </source>
</reference>
<feature type="transmembrane region" description="Helical" evidence="1">
    <location>
        <begin position="114"/>
        <end position="133"/>
    </location>
</feature>
<feature type="transmembrane region" description="Helical" evidence="1">
    <location>
        <begin position="39"/>
        <end position="65"/>
    </location>
</feature>
<name>A0A495DCT5_9PROT</name>
<comment type="caution">
    <text evidence="2">The sequence shown here is derived from an EMBL/GenBank/DDBJ whole genome shotgun (WGS) entry which is preliminary data.</text>
</comment>
<keyword evidence="1" id="KW-1133">Transmembrane helix</keyword>